<reference evidence="2 3" key="1">
    <citation type="submission" date="2022-03" db="EMBL/GenBank/DDBJ databases">
        <authorList>
            <person name="Macdonald S."/>
            <person name="Ahmed S."/>
            <person name="Newling K."/>
        </authorList>
    </citation>
    <scope>NUCLEOTIDE SEQUENCE [LARGE SCALE GENOMIC DNA]</scope>
</reference>
<evidence type="ECO:0000313" key="2">
    <source>
        <dbReference type="EMBL" id="CAH8357337.1"/>
    </source>
</evidence>
<accession>A0ABC8KFX9</accession>
<gene>
    <name evidence="2" type="ORF">ERUC_LOCUS23092</name>
</gene>
<evidence type="ECO:0000256" key="1">
    <source>
        <dbReference type="SAM" id="MobiDB-lite"/>
    </source>
</evidence>
<dbReference type="Proteomes" id="UP001642260">
    <property type="component" value="Unassembled WGS sequence"/>
</dbReference>
<dbReference type="AlphaFoldDB" id="A0ABC8KFX9"/>
<protein>
    <submittedName>
        <fullName evidence="2">Uncharacterized protein</fullName>
    </submittedName>
</protein>
<sequence>MAIWFARSRNIVSSLRQNLSLSEILTKRTYSRRPAFTVSQFSSTVFSDPFRSLRHESTAVERQSDLVQQSDEEDVHQTKDIYN</sequence>
<keyword evidence="3" id="KW-1185">Reference proteome</keyword>
<dbReference type="EMBL" id="CAKOAT010230709">
    <property type="protein sequence ID" value="CAH8357337.1"/>
    <property type="molecule type" value="Genomic_DNA"/>
</dbReference>
<feature type="region of interest" description="Disordered" evidence="1">
    <location>
        <begin position="61"/>
        <end position="83"/>
    </location>
</feature>
<comment type="caution">
    <text evidence="2">The sequence shown here is derived from an EMBL/GenBank/DDBJ whole genome shotgun (WGS) entry which is preliminary data.</text>
</comment>
<name>A0ABC8KFX9_ERUVS</name>
<evidence type="ECO:0000313" key="3">
    <source>
        <dbReference type="Proteomes" id="UP001642260"/>
    </source>
</evidence>
<organism evidence="2 3">
    <name type="scientific">Eruca vesicaria subsp. sativa</name>
    <name type="common">Garden rocket</name>
    <name type="synonym">Eruca sativa</name>
    <dbReference type="NCBI Taxonomy" id="29727"/>
    <lineage>
        <taxon>Eukaryota</taxon>
        <taxon>Viridiplantae</taxon>
        <taxon>Streptophyta</taxon>
        <taxon>Embryophyta</taxon>
        <taxon>Tracheophyta</taxon>
        <taxon>Spermatophyta</taxon>
        <taxon>Magnoliopsida</taxon>
        <taxon>eudicotyledons</taxon>
        <taxon>Gunneridae</taxon>
        <taxon>Pentapetalae</taxon>
        <taxon>rosids</taxon>
        <taxon>malvids</taxon>
        <taxon>Brassicales</taxon>
        <taxon>Brassicaceae</taxon>
        <taxon>Brassiceae</taxon>
        <taxon>Eruca</taxon>
    </lineage>
</organism>
<proteinExistence type="predicted"/>